<name>A0ABS2MN40_9FIRM</name>
<accession>A0ABS2MN40</accession>
<dbReference type="Gene3D" id="1.20.1250.20">
    <property type="entry name" value="MFS general substrate transporter like domains"/>
    <property type="match status" value="2"/>
</dbReference>
<reference evidence="9 10" key="1">
    <citation type="submission" date="2021-01" db="EMBL/GenBank/DDBJ databases">
        <title>Genomic Encyclopedia of Type Strains, Phase IV (KMG-IV): sequencing the most valuable type-strain genomes for metagenomic binning, comparative biology and taxonomic classification.</title>
        <authorList>
            <person name="Goeker M."/>
        </authorList>
    </citation>
    <scope>NUCLEOTIDE SEQUENCE [LARGE SCALE GENOMIC DNA]</scope>
    <source>
        <strain evidence="9 10">DSM 24436</strain>
    </source>
</reference>
<evidence type="ECO:0000313" key="10">
    <source>
        <dbReference type="Proteomes" id="UP000767854"/>
    </source>
</evidence>
<dbReference type="InterPro" id="IPR020846">
    <property type="entry name" value="MFS_dom"/>
</dbReference>
<dbReference type="Proteomes" id="UP000767854">
    <property type="component" value="Unassembled WGS sequence"/>
</dbReference>
<evidence type="ECO:0000256" key="4">
    <source>
        <dbReference type="ARBA" id="ARBA00022692"/>
    </source>
</evidence>
<comment type="caution">
    <text evidence="9">The sequence shown here is derived from an EMBL/GenBank/DDBJ whole genome shotgun (WGS) entry which is preliminary data.</text>
</comment>
<feature type="transmembrane region" description="Helical" evidence="7">
    <location>
        <begin position="246"/>
        <end position="265"/>
    </location>
</feature>
<dbReference type="InterPro" id="IPR051788">
    <property type="entry name" value="MFS_Transporter"/>
</dbReference>
<comment type="subcellular location">
    <subcellularLocation>
        <location evidence="1">Cell membrane</location>
        <topology evidence="1">Multi-pass membrane protein</topology>
    </subcellularLocation>
</comment>
<feature type="transmembrane region" description="Helical" evidence="7">
    <location>
        <begin position="34"/>
        <end position="54"/>
    </location>
</feature>
<feature type="transmembrane region" description="Helical" evidence="7">
    <location>
        <begin position="66"/>
        <end position="86"/>
    </location>
</feature>
<feature type="transmembrane region" description="Helical" evidence="7">
    <location>
        <begin position="92"/>
        <end position="116"/>
    </location>
</feature>
<dbReference type="RefSeq" id="WP_204661506.1">
    <property type="nucleotide sequence ID" value="NZ_JAFBDT010000001.1"/>
</dbReference>
<dbReference type="SUPFAM" id="SSF103473">
    <property type="entry name" value="MFS general substrate transporter"/>
    <property type="match status" value="1"/>
</dbReference>
<feature type="transmembrane region" description="Helical" evidence="7">
    <location>
        <begin position="296"/>
        <end position="317"/>
    </location>
</feature>
<dbReference type="PANTHER" id="PTHR23514">
    <property type="entry name" value="BYPASS OF STOP CODON PROTEIN 6"/>
    <property type="match status" value="1"/>
</dbReference>
<proteinExistence type="inferred from homology"/>
<evidence type="ECO:0000256" key="7">
    <source>
        <dbReference type="SAM" id="Phobius"/>
    </source>
</evidence>
<gene>
    <name evidence="9" type="ORF">JOC49_000320</name>
</gene>
<feature type="transmembrane region" description="Helical" evidence="7">
    <location>
        <begin position="128"/>
        <end position="149"/>
    </location>
</feature>
<dbReference type="PANTHER" id="PTHR23514:SF3">
    <property type="entry name" value="BYPASS OF STOP CODON PROTEIN 6"/>
    <property type="match status" value="1"/>
</dbReference>
<evidence type="ECO:0000256" key="6">
    <source>
        <dbReference type="ARBA" id="ARBA00023136"/>
    </source>
</evidence>
<keyword evidence="6 7" id="KW-0472">Membrane</keyword>
<keyword evidence="4 7" id="KW-0812">Transmembrane</keyword>
<feature type="transmembrane region" description="Helical" evidence="7">
    <location>
        <begin position="357"/>
        <end position="375"/>
    </location>
</feature>
<evidence type="ECO:0000256" key="2">
    <source>
        <dbReference type="ARBA" id="ARBA00008335"/>
    </source>
</evidence>
<keyword evidence="3" id="KW-0813">Transport</keyword>
<organism evidence="9 10">
    <name type="scientific">Fusibacter tunisiensis</name>
    <dbReference type="NCBI Taxonomy" id="1008308"/>
    <lineage>
        <taxon>Bacteria</taxon>
        <taxon>Bacillati</taxon>
        <taxon>Bacillota</taxon>
        <taxon>Clostridia</taxon>
        <taxon>Eubacteriales</taxon>
        <taxon>Eubacteriales Family XII. Incertae Sedis</taxon>
        <taxon>Fusibacter</taxon>
    </lineage>
</organism>
<dbReference type="PROSITE" id="PS50850">
    <property type="entry name" value="MFS"/>
    <property type="match status" value="1"/>
</dbReference>
<keyword evidence="10" id="KW-1185">Reference proteome</keyword>
<feature type="transmembrane region" description="Helical" evidence="7">
    <location>
        <begin position="210"/>
        <end position="234"/>
    </location>
</feature>
<dbReference type="InterPro" id="IPR011701">
    <property type="entry name" value="MFS"/>
</dbReference>
<protein>
    <submittedName>
        <fullName evidence="9">Fucose permease</fullName>
    </submittedName>
</protein>
<feature type="transmembrane region" description="Helical" evidence="7">
    <location>
        <begin position="161"/>
        <end position="179"/>
    </location>
</feature>
<comment type="similarity">
    <text evidence="2">Belongs to the major facilitator superfamily.</text>
</comment>
<evidence type="ECO:0000259" key="8">
    <source>
        <dbReference type="PROSITE" id="PS50850"/>
    </source>
</evidence>
<dbReference type="Pfam" id="PF07690">
    <property type="entry name" value="MFS_1"/>
    <property type="match status" value="2"/>
</dbReference>
<feature type="domain" description="Major facilitator superfamily (MFS) profile" evidence="8">
    <location>
        <begin position="5"/>
        <end position="382"/>
    </location>
</feature>
<evidence type="ECO:0000256" key="1">
    <source>
        <dbReference type="ARBA" id="ARBA00004651"/>
    </source>
</evidence>
<sequence>MYSILLALIYLAFISLGLPDALLGSAWPVMYPMFNVPISLAGLITMVISVGTIISSLNTSRLIRKFGTGMITSISVMLTALALFGFSISDSFWMLVVWSIPYGLGAGAVDAALNSFVAEHYSSRHMSWLHAFWGVGASAGPYMMSYALISRNSWEYGYSSVGIIQIGLTFLLLMSLPIWKKQSELSAQKKIGHHHLKISEALKIKGVKHILIAFFAYCALEATTGLWASTYLVIHKGIQAEIAARWASLFYLGITGGRFLSGFISERLGNRNMIRIGLILIAIGLIVILIPSEIEIITLLGLIVTGLGCAPIYPSIIHETPTSFGAQNAQSIIGIQMASAYVGTTLMPPLFGVLGDYVSISLYPIYLLILLFIIWNMTEKLNKIVTQNAN</sequence>
<dbReference type="InterPro" id="IPR036259">
    <property type="entry name" value="MFS_trans_sf"/>
</dbReference>
<feature type="transmembrane region" description="Helical" evidence="7">
    <location>
        <begin position="272"/>
        <end position="290"/>
    </location>
</feature>
<evidence type="ECO:0000256" key="3">
    <source>
        <dbReference type="ARBA" id="ARBA00022448"/>
    </source>
</evidence>
<evidence type="ECO:0000256" key="5">
    <source>
        <dbReference type="ARBA" id="ARBA00022989"/>
    </source>
</evidence>
<evidence type="ECO:0000313" key="9">
    <source>
        <dbReference type="EMBL" id="MBM7560811.1"/>
    </source>
</evidence>
<keyword evidence="5 7" id="KW-1133">Transmembrane helix</keyword>
<dbReference type="EMBL" id="JAFBDT010000001">
    <property type="protein sequence ID" value="MBM7560811.1"/>
    <property type="molecule type" value="Genomic_DNA"/>
</dbReference>